<dbReference type="Gene3D" id="3.30.420.10">
    <property type="entry name" value="Ribonuclease H-like superfamily/Ribonuclease H"/>
    <property type="match status" value="1"/>
</dbReference>
<dbReference type="PANTHER" id="PTHR48475">
    <property type="entry name" value="RIBONUCLEASE H"/>
    <property type="match status" value="1"/>
</dbReference>
<dbReference type="InterPro" id="IPR012337">
    <property type="entry name" value="RNaseH-like_sf"/>
</dbReference>
<organism evidence="1 2">
    <name type="scientific">Malus domestica</name>
    <name type="common">Apple</name>
    <name type="synonym">Pyrus malus</name>
    <dbReference type="NCBI Taxonomy" id="3750"/>
    <lineage>
        <taxon>Eukaryota</taxon>
        <taxon>Viridiplantae</taxon>
        <taxon>Streptophyta</taxon>
        <taxon>Embryophyta</taxon>
        <taxon>Tracheophyta</taxon>
        <taxon>Spermatophyta</taxon>
        <taxon>Magnoliopsida</taxon>
        <taxon>eudicotyledons</taxon>
        <taxon>Gunneridae</taxon>
        <taxon>Pentapetalae</taxon>
        <taxon>rosids</taxon>
        <taxon>fabids</taxon>
        <taxon>Rosales</taxon>
        <taxon>Rosaceae</taxon>
        <taxon>Amygdaloideae</taxon>
        <taxon>Maleae</taxon>
        <taxon>Malus</taxon>
    </lineage>
</organism>
<dbReference type="PANTHER" id="PTHR48475:SF1">
    <property type="entry name" value="RNASE H TYPE-1 DOMAIN-CONTAINING PROTEIN"/>
    <property type="match status" value="1"/>
</dbReference>
<dbReference type="GO" id="GO:0003676">
    <property type="term" value="F:nucleic acid binding"/>
    <property type="evidence" value="ECO:0007669"/>
    <property type="project" value="InterPro"/>
</dbReference>
<protein>
    <submittedName>
        <fullName evidence="1">Uncharacterized protein</fullName>
    </submittedName>
</protein>
<dbReference type="SUPFAM" id="SSF53098">
    <property type="entry name" value="Ribonuclease H-like"/>
    <property type="match status" value="1"/>
</dbReference>
<sequence>MLALFPEEEDVTISNEVLVALPRIVATVAEEKLWVTYIDGSSTTAERGASIMLVNLEGQTTALSFKLSFPCTNNVAEYKALIMSISKAREISTKE</sequence>
<comment type="caution">
    <text evidence="1">The sequence shown here is derived from an EMBL/GenBank/DDBJ whole genome shotgun (WGS) entry which is preliminary data.</text>
</comment>
<proteinExistence type="predicted"/>
<evidence type="ECO:0000313" key="2">
    <source>
        <dbReference type="Proteomes" id="UP000290289"/>
    </source>
</evidence>
<accession>A0A498I7H0</accession>
<dbReference type="AlphaFoldDB" id="A0A498I7H0"/>
<keyword evidence="2" id="KW-1185">Reference proteome</keyword>
<evidence type="ECO:0000313" key="1">
    <source>
        <dbReference type="EMBL" id="RXH78124.1"/>
    </source>
</evidence>
<dbReference type="EMBL" id="RDQH01000340">
    <property type="protein sequence ID" value="RXH78124.1"/>
    <property type="molecule type" value="Genomic_DNA"/>
</dbReference>
<reference evidence="1 2" key="1">
    <citation type="submission" date="2018-10" db="EMBL/GenBank/DDBJ databases">
        <title>A high-quality apple genome assembly.</title>
        <authorList>
            <person name="Hu J."/>
        </authorList>
    </citation>
    <scope>NUCLEOTIDE SEQUENCE [LARGE SCALE GENOMIC DNA]</scope>
    <source>
        <strain evidence="2">cv. HFTH1</strain>
        <tissue evidence="1">Young leaf</tissue>
    </source>
</reference>
<gene>
    <name evidence="1" type="ORF">DVH24_040095</name>
</gene>
<dbReference type="Proteomes" id="UP000290289">
    <property type="component" value="Chromosome 14"/>
</dbReference>
<name>A0A498I7H0_MALDO</name>
<dbReference type="InterPro" id="IPR036397">
    <property type="entry name" value="RNaseH_sf"/>
</dbReference>